<dbReference type="EMBL" id="CAUYUJ010011114">
    <property type="protein sequence ID" value="CAK0831105.1"/>
    <property type="molecule type" value="Genomic_DNA"/>
</dbReference>
<feature type="region of interest" description="Disordered" evidence="1">
    <location>
        <begin position="1"/>
        <end position="33"/>
    </location>
</feature>
<keyword evidence="3" id="KW-1185">Reference proteome</keyword>
<gene>
    <name evidence="2" type="ORF">PCOR1329_LOCUS29543</name>
</gene>
<accession>A0ABN9SHF4</accession>
<sequence length="273" mass="30049">AEDPGGPVDDAGEEEDARAGEVDTSTAAEPPLEVDARVRDLVQKVHVNLGPGMVIYQYNNTAWVSMRSRLWKCASEQLRPATGPEARGAELLSDPGVSELVRQAPSNNLATVYVMDGYDRAWPRAFCQRKAEWMQLLFQDAVFGAVIDECWQGKVGPFASLLRKDCTLNTQPTNNLAIVDAKGIFDTLDRDTGGSKNDRRVAIDLSVCRESLSRLGGTIRWMPRPFMPVDVMTKADVSKGNAAQLQLLKTGMMRLTAEKDSITHRRQDPSSKA</sequence>
<reference evidence="2" key="1">
    <citation type="submission" date="2023-10" db="EMBL/GenBank/DDBJ databases">
        <authorList>
            <person name="Chen Y."/>
            <person name="Shah S."/>
            <person name="Dougan E. K."/>
            <person name="Thang M."/>
            <person name="Chan C."/>
        </authorList>
    </citation>
    <scope>NUCLEOTIDE SEQUENCE [LARGE SCALE GENOMIC DNA]</scope>
</reference>
<feature type="non-terminal residue" evidence="2">
    <location>
        <position position="1"/>
    </location>
</feature>
<evidence type="ECO:0000313" key="3">
    <source>
        <dbReference type="Proteomes" id="UP001189429"/>
    </source>
</evidence>
<name>A0ABN9SHF4_9DINO</name>
<comment type="caution">
    <text evidence="2">The sequence shown here is derived from an EMBL/GenBank/DDBJ whole genome shotgun (WGS) entry which is preliminary data.</text>
</comment>
<organism evidence="2 3">
    <name type="scientific">Prorocentrum cordatum</name>
    <dbReference type="NCBI Taxonomy" id="2364126"/>
    <lineage>
        <taxon>Eukaryota</taxon>
        <taxon>Sar</taxon>
        <taxon>Alveolata</taxon>
        <taxon>Dinophyceae</taxon>
        <taxon>Prorocentrales</taxon>
        <taxon>Prorocentraceae</taxon>
        <taxon>Prorocentrum</taxon>
    </lineage>
</organism>
<proteinExistence type="predicted"/>
<feature type="non-terminal residue" evidence="2">
    <location>
        <position position="273"/>
    </location>
</feature>
<evidence type="ECO:0000256" key="1">
    <source>
        <dbReference type="SAM" id="MobiDB-lite"/>
    </source>
</evidence>
<protein>
    <submittedName>
        <fullName evidence="2">Uncharacterized protein</fullName>
    </submittedName>
</protein>
<evidence type="ECO:0000313" key="2">
    <source>
        <dbReference type="EMBL" id="CAK0831105.1"/>
    </source>
</evidence>
<dbReference type="Proteomes" id="UP001189429">
    <property type="component" value="Unassembled WGS sequence"/>
</dbReference>